<comment type="caution">
    <text evidence="1">The sequence shown here is derived from an EMBL/GenBank/DDBJ whole genome shotgun (WGS) entry which is preliminary data.</text>
</comment>
<proteinExistence type="predicted"/>
<dbReference type="AlphaFoldDB" id="A0AA88ABI2"/>
<dbReference type="EMBL" id="BTGU01000043">
    <property type="protein sequence ID" value="GMN52784.1"/>
    <property type="molecule type" value="Genomic_DNA"/>
</dbReference>
<sequence length="73" mass="8667">MTRMEPDGGVKNWIAAAMRVPRREESNGDEIARRTERLDGDLPQLRHQSCRLLWLRHEAIRVRFEFWFFGAAL</sequence>
<protein>
    <submittedName>
        <fullName evidence="1">Uncharacterized protein</fullName>
    </submittedName>
</protein>
<evidence type="ECO:0000313" key="1">
    <source>
        <dbReference type="EMBL" id="GMN52784.1"/>
    </source>
</evidence>
<name>A0AA88ABI2_FICCA</name>
<evidence type="ECO:0000313" key="2">
    <source>
        <dbReference type="Proteomes" id="UP001187192"/>
    </source>
</evidence>
<gene>
    <name evidence="1" type="ORF">TIFTF001_021931</name>
</gene>
<reference evidence="1" key="1">
    <citation type="submission" date="2023-07" db="EMBL/GenBank/DDBJ databases">
        <title>draft genome sequence of fig (Ficus carica).</title>
        <authorList>
            <person name="Takahashi T."/>
            <person name="Nishimura K."/>
        </authorList>
    </citation>
    <scope>NUCLEOTIDE SEQUENCE</scope>
</reference>
<keyword evidence="2" id="KW-1185">Reference proteome</keyword>
<dbReference type="Proteomes" id="UP001187192">
    <property type="component" value="Unassembled WGS sequence"/>
</dbReference>
<accession>A0AA88ABI2</accession>
<organism evidence="1 2">
    <name type="scientific">Ficus carica</name>
    <name type="common">Common fig</name>
    <dbReference type="NCBI Taxonomy" id="3494"/>
    <lineage>
        <taxon>Eukaryota</taxon>
        <taxon>Viridiplantae</taxon>
        <taxon>Streptophyta</taxon>
        <taxon>Embryophyta</taxon>
        <taxon>Tracheophyta</taxon>
        <taxon>Spermatophyta</taxon>
        <taxon>Magnoliopsida</taxon>
        <taxon>eudicotyledons</taxon>
        <taxon>Gunneridae</taxon>
        <taxon>Pentapetalae</taxon>
        <taxon>rosids</taxon>
        <taxon>fabids</taxon>
        <taxon>Rosales</taxon>
        <taxon>Moraceae</taxon>
        <taxon>Ficeae</taxon>
        <taxon>Ficus</taxon>
    </lineage>
</organism>